<reference evidence="3 4" key="1">
    <citation type="submission" date="2018-05" db="EMBL/GenBank/DDBJ databases">
        <title>Leptospira yasudae sp. nov. and Leptospira stimsonii sp. nov., two pathogenic species of the genus Leptospira isolated from environmental sources.</title>
        <authorList>
            <person name="Casanovas-Massana A."/>
            <person name="Hamond C."/>
            <person name="Santos L.A."/>
            <person name="Hacker K.P."/>
            <person name="Balassiano I."/>
            <person name="Medeiros M.A."/>
            <person name="Reis M.G."/>
            <person name="Ko A.I."/>
            <person name="Wunder E.A."/>
        </authorList>
    </citation>
    <scope>NUCLEOTIDE SEQUENCE [LARGE SCALE GENOMIC DNA]</scope>
    <source>
        <strain evidence="4">AMB6-RJ</strain>
        <strain evidence="3">Yale</strain>
    </source>
</reference>
<evidence type="ECO:0000313" key="2">
    <source>
        <dbReference type="EMBL" id="RHX89212.1"/>
    </source>
</evidence>
<dbReference type="Proteomes" id="UP000265798">
    <property type="component" value="Unassembled WGS sequence"/>
</dbReference>
<comment type="caution">
    <text evidence="2">The sequence shown here is derived from an EMBL/GenBank/DDBJ whole genome shotgun (WGS) entry which is preliminary data.</text>
</comment>
<proteinExistence type="predicted"/>
<dbReference type="EMBL" id="QHCT01000004">
    <property type="protein sequence ID" value="RHX89212.1"/>
    <property type="molecule type" value="Genomic_DNA"/>
</dbReference>
<gene>
    <name evidence="2" type="ORF">DLM75_15305</name>
    <name evidence="1" type="ORF">DLM78_18125</name>
</gene>
<dbReference type="Proteomes" id="UP000266669">
    <property type="component" value="Unassembled WGS sequence"/>
</dbReference>
<evidence type="ECO:0000313" key="4">
    <source>
        <dbReference type="Proteomes" id="UP000266669"/>
    </source>
</evidence>
<dbReference type="AlphaFoldDB" id="A0A396Z189"/>
<name>A0A396Z189_9LEPT</name>
<dbReference type="EMBL" id="QHCS01000006">
    <property type="protein sequence ID" value="RHX84007.1"/>
    <property type="molecule type" value="Genomic_DNA"/>
</dbReference>
<evidence type="ECO:0000313" key="3">
    <source>
        <dbReference type="Proteomes" id="UP000265798"/>
    </source>
</evidence>
<reference evidence="2" key="2">
    <citation type="journal article" date="2020" name="Int. J. Syst. Evol. Microbiol.">
        <title>Leptospira yasudae sp. nov. and Leptospira stimsonii sp. nov., two new species of the pathogenic group isolated from environmental sources.</title>
        <authorList>
            <person name="Casanovas-Massana A."/>
            <person name="Hamond C."/>
            <person name="Santos L.A."/>
            <person name="de Oliveira D."/>
            <person name="Hacker K.P."/>
            <person name="Balassiano I."/>
            <person name="Costa F."/>
            <person name="Medeiros M.A."/>
            <person name="Reis M.G."/>
            <person name="Ko A.I."/>
            <person name="Wunder E.A."/>
        </authorList>
    </citation>
    <scope>NUCLEOTIDE SEQUENCE</scope>
    <source>
        <strain evidence="1">AMB6-RJ</strain>
        <strain evidence="2">Yale</strain>
    </source>
</reference>
<accession>A0A396Z189</accession>
<evidence type="ECO:0000313" key="1">
    <source>
        <dbReference type="EMBL" id="RHX84007.1"/>
    </source>
</evidence>
<sequence length="61" mass="7202">MFLWAKRTFLLGRKQNLLFGIILILVLNLLKRENVLNRGCNIKKMAGSRFRKSSFRLFLGF</sequence>
<protein>
    <submittedName>
        <fullName evidence="2">Uncharacterized protein</fullName>
    </submittedName>
</protein>
<organism evidence="2 3">
    <name type="scientific">Leptospira stimsonii</name>
    <dbReference type="NCBI Taxonomy" id="2202203"/>
    <lineage>
        <taxon>Bacteria</taxon>
        <taxon>Pseudomonadati</taxon>
        <taxon>Spirochaetota</taxon>
        <taxon>Spirochaetia</taxon>
        <taxon>Leptospirales</taxon>
        <taxon>Leptospiraceae</taxon>
        <taxon>Leptospira</taxon>
    </lineage>
</organism>